<name>A0A5N5WQP6_9EURO</name>
<evidence type="ECO:0000313" key="2">
    <source>
        <dbReference type="EMBL" id="KAB8070125.1"/>
    </source>
</evidence>
<dbReference type="InterPro" id="IPR058525">
    <property type="entry name" value="DUF8212"/>
</dbReference>
<accession>A0A5N5WQP6</accession>
<protein>
    <recommendedName>
        <fullName evidence="1">DUF8212 domain-containing protein</fullName>
    </recommendedName>
</protein>
<gene>
    <name evidence="2" type="ORF">BDV29DRAFT_160748</name>
</gene>
<dbReference type="Proteomes" id="UP000326565">
    <property type="component" value="Unassembled WGS sequence"/>
</dbReference>
<feature type="domain" description="DUF8212" evidence="1">
    <location>
        <begin position="10"/>
        <end position="32"/>
    </location>
</feature>
<dbReference type="EMBL" id="ML732313">
    <property type="protein sequence ID" value="KAB8070125.1"/>
    <property type="molecule type" value="Genomic_DNA"/>
</dbReference>
<dbReference type="PANTHER" id="PTHR10622">
    <property type="entry name" value="HET DOMAIN-CONTAINING PROTEIN"/>
    <property type="match status" value="1"/>
</dbReference>
<dbReference type="PANTHER" id="PTHR10622:SF10">
    <property type="entry name" value="HET DOMAIN-CONTAINING PROTEIN"/>
    <property type="match status" value="1"/>
</dbReference>
<keyword evidence="3" id="KW-1185">Reference proteome</keyword>
<dbReference type="Pfam" id="PF26640">
    <property type="entry name" value="DUF8212"/>
    <property type="match status" value="1"/>
</dbReference>
<evidence type="ECO:0000259" key="1">
    <source>
        <dbReference type="Pfam" id="PF26640"/>
    </source>
</evidence>
<dbReference type="OrthoDB" id="674604at2759"/>
<reference evidence="2 3" key="1">
    <citation type="submission" date="2019-04" db="EMBL/GenBank/DDBJ databases">
        <title>Friends and foes A comparative genomics study of 23 Aspergillus species from section Flavi.</title>
        <authorList>
            <consortium name="DOE Joint Genome Institute"/>
            <person name="Kjaerbolling I."/>
            <person name="Vesth T."/>
            <person name="Frisvad J.C."/>
            <person name="Nybo J.L."/>
            <person name="Theobald S."/>
            <person name="Kildgaard S."/>
            <person name="Isbrandt T."/>
            <person name="Kuo A."/>
            <person name="Sato A."/>
            <person name="Lyhne E.K."/>
            <person name="Kogle M.E."/>
            <person name="Wiebenga A."/>
            <person name="Kun R.S."/>
            <person name="Lubbers R.J."/>
            <person name="Makela M.R."/>
            <person name="Barry K."/>
            <person name="Chovatia M."/>
            <person name="Clum A."/>
            <person name="Daum C."/>
            <person name="Haridas S."/>
            <person name="He G."/>
            <person name="LaButti K."/>
            <person name="Lipzen A."/>
            <person name="Mondo S."/>
            <person name="Riley R."/>
            <person name="Salamov A."/>
            <person name="Simmons B.A."/>
            <person name="Magnuson J.K."/>
            <person name="Henrissat B."/>
            <person name="Mortensen U.H."/>
            <person name="Larsen T.O."/>
            <person name="Devries R.P."/>
            <person name="Grigoriev I.V."/>
            <person name="Machida M."/>
            <person name="Baker S.E."/>
            <person name="Andersen M.R."/>
        </authorList>
    </citation>
    <scope>NUCLEOTIDE SEQUENCE [LARGE SCALE GENOMIC DNA]</scope>
    <source>
        <strain evidence="2 3">CBS 151.66</strain>
    </source>
</reference>
<proteinExistence type="predicted"/>
<organism evidence="2 3">
    <name type="scientific">Aspergillus leporis</name>
    <dbReference type="NCBI Taxonomy" id="41062"/>
    <lineage>
        <taxon>Eukaryota</taxon>
        <taxon>Fungi</taxon>
        <taxon>Dikarya</taxon>
        <taxon>Ascomycota</taxon>
        <taxon>Pezizomycotina</taxon>
        <taxon>Eurotiomycetes</taxon>
        <taxon>Eurotiomycetidae</taxon>
        <taxon>Eurotiales</taxon>
        <taxon>Aspergillaceae</taxon>
        <taxon>Aspergillus</taxon>
        <taxon>Aspergillus subgen. Circumdati</taxon>
    </lineage>
</organism>
<dbReference type="AlphaFoldDB" id="A0A5N5WQP6"/>
<evidence type="ECO:0000313" key="3">
    <source>
        <dbReference type="Proteomes" id="UP000326565"/>
    </source>
</evidence>
<sequence length="149" mass="16562">MPLLYEEVNKAFIRLQEEIMKESDDQSLFAWDCSGLLALSPAFFKASGNIISLRNLRKSSPFSVTNKGIRLHIVLESDGNPASQRATLAKAERNLVVLFDGGYTVHNVSHGLTPRFQLSTTWLAKTVIRTYATSMETPRMNPMGSESAL</sequence>